<evidence type="ECO:0000256" key="5">
    <source>
        <dbReference type="SAM" id="MobiDB-lite"/>
    </source>
</evidence>
<feature type="domain" description="SAM" evidence="6">
    <location>
        <begin position="494"/>
        <end position="558"/>
    </location>
</feature>
<dbReference type="GeneID" id="100908167"/>
<dbReference type="CDD" id="cd16655">
    <property type="entry name" value="RING-Ubox_WDSUB1-like"/>
    <property type="match status" value="1"/>
</dbReference>
<proteinExistence type="predicted"/>
<dbReference type="PANTHER" id="PTHR22847:SF637">
    <property type="entry name" value="WD REPEAT DOMAIN 5B"/>
    <property type="match status" value="1"/>
</dbReference>
<evidence type="ECO:0000256" key="1">
    <source>
        <dbReference type="ARBA" id="ARBA00020894"/>
    </source>
</evidence>
<protein>
    <recommendedName>
        <fullName evidence="1">WD repeat, SAM and U-box domain-containing protein 1</fullName>
    </recommendedName>
</protein>
<dbReference type="GO" id="GO:1990234">
    <property type="term" value="C:transferase complex"/>
    <property type="evidence" value="ECO:0007669"/>
    <property type="project" value="UniProtKB-ARBA"/>
</dbReference>
<feature type="repeat" description="WD" evidence="4">
    <location>
        <begin position="231"/>
        <end position="272"/>
    </location>
</feature>
<feature type="repeat" description="WD" evidence="4">
    <location>
        <begin position="420"/>
        <end position="454"/>
    </location>
</feature>
<dbReference type="InterPro" id="IPR003613">
    <property type="entry name" value="Ubox_domain"/>
</dbReference>
<evidence type="ECO:0000259" key="6">
    <source>
        <dbReference type="PROSITE" id="PS50105"/>
    </source>
</evidence>
<dbReference type="InterPro" id="IPR001680">
    <property type="entry name" value="WD40_rpt"/>
</dbReference>
<dbReference type="SUPFAM" id="SSF57850">
    <property type="entry name" value="RING/U-box"/>
    <property type="match status" value="1"/>
</dbReference>
<name>A0AAJ7WHM9_9ACAR</name>
<evidence type="ECO:0000313" key="9">
    <source>
        <dbReference type="RefSeq" id="XP_028967187.1"/>
    </source>
</evidence>
<dbReference type="PROSITE" id="PS50294">
    <property type="entry name" value="WD_REPEATS_REGION"/>
    <property type="match status" value="5"/>
</dbReference>
<keyword evidence="3" id="KW-0677">Repeat</keyword>
<dbReference type="PANTHER" id="PTHR22847">
    <property type="entry name" value="WD40 REPEAT PROTEIN"/>
    <property type="match status" value="1"/>
</dbReference>
<dbReference type="Pfam" id="PF00536">
    <property type="entry name" value="SAM_1"/>
    <property type="match status" value="1"/>
</dbReference>
<dbReference type="PROSITE" id="PS50105">
    <property type="entry name" value="SAM_DOMAIN"/>
    <property type="match status" value="1"/>
</dbReference>
<keyword evidence="8" id="KW-1185">Reference proteome</keyword>
<dbReference type="InterPro" id="IPR020472">
    <property type="entry name" value="WD40_PAC1"/>
</dbReference>
<dbReference type="Gene3D" id="1.10.150.50">
    <property type="entry name" value="Transcription Factor, Ets-1"/>
    <property type="match status" value="1"/>
</dbReference>
<evidence type="ECO:0000256" key="2">
    <source>
        <dbReference type="ARBA" id="ARBA00022574"/>
    </source>
</evidence>
<dbReference type="PROSITE" id="PS51698">
    <property type="entry name" value="U_BOX"/>
    <property type="match status" value="1"/>
</dbReference>
<dbReference type="GO" id="GO:0016567">
    <property type="term" value="P:protein ubiquitination"/>
    <property type="evidence" value="ECO:0007669"/>
    <property type="project" value="InterPro"/>
</dbReference>
<evidence type="ECO:0000259" key="7">
    <source>
        <dbReference type="PROSITE" id="PS51698"/>
    </source>
</evidence>
<dbReference type="AlphaFoldDB" id="A0AAJ7WHM9"/>
<dbReference type="SMART" id="SM00454">
    <property type="entry name" value="SAM"/>
    <property type="match status" value="1"/>
</dbReference>
<dbReference type="GO" id="GO:0004842">
    <property type="term" value="F:ubiquitin-protein transferase activity"/>
    <property type="evidence" value="ECO:0007669"/>
    <property type="project" value="InterPro"/>
</dbReference>
<dbReference type="KEGG" id="goe:100908167"/>
<dbReference type="Gene3D" id="3.30.40.10">
    <property type="entry name" value="Zinc/RING finger domain, C3HC4 (zinc finger)"/>
    <property type="match status" value="1"/>
</dbReference>
<keyword evidence="2 4" id="KW-0853">WD repeat</keyword>
<accession>A0AAJ7WHM9</accession>
<feature type="repeat" description="WD" evidence="4">
    <location>
        <begin position="189"/>
        <end position="230"/>
    </location>
</feature>
<dbReference type="Gene3D" id="2.130.10.10">
    <property type="entry name" value="YVTN repeat-like/Quinoprotein amine dehydrogenase"/>
    <property type="match status" value="3"/>
</dbReference>
<dbReference type="SMART" id="SM00504">
    <property type="entry name" value="Ubox"/>
    <property type="match status" value="1"/>
</dbReference>
<dbReference type="InterPro" id="IPR013761">
    <property type="entry name" value="SAM/pointed_sf"/>
</dbReference>
<feature type="repeat" description="WD" evidence="4">
    <location>
        <begin position="146"/>
        <end position="187"/>
    </location>
</feature>
<reference evidence="9" key="1">
    <citation type="submission" date="2025-08" db="UniProtKB">
        <authorList>
            <consortium name="RefSeq"/>
        </authorList>
    </citation>
    <scope>IDENTIFICATION</scope>
</reference>
<dbReference type="InterPro" id="IPR036322">
    <property type="entry name" value="WD40_repeat_dom_sf"/>
</dbReference>
<feature type="region of interest" description="Disordered" evidence="5">
    <location>
        <begin position="18"/>
        <end position="53"/>
    </location>
</feature>
<dbReference type="Proteomes" id="UP000694867">
    <property type="component" value="Unplaced"/>
</dbReference>
<dbReference type="Pfam" id="PF04564">
    <property type="entry name" value="U-box"/>
    <property type="match status" value="1"/>
</dbReference>
<dbReference type="PROSITE" id="PS00678">
    <property type="entry name" value="WD_REPEATS_1"/>
    <property type="match status" value="2"/>
</dbReference>
<dbReference type="InterPro" id="IPR001660">
    <property type="entry name" value="SAM"/>
</dbReference>
<dbReference type="Pfam" id="PF00400">
    <property type="entry name" value="WD40"/>
    <property type="match status" value="7"/>
</dbReference>
<dbReference type="PROSITE" id="PS50082">
    <property type="entry name" value="WD_REPEATS_2"/>
    <property type="match status" value="5"/>
</dbReference>
<evidence type="ECO:0000256" key="3">
    <source>
        <dbReference type="ARBA" id="ARBA00022737"/>
    </source>
</evidence>
<dbReference type="SMART" id="SM00320">
    <property type="entry name" value="WD40"/>
    <property type="match status" value="7"/>
</dbReference>
<organism evidence="8 9">
    <name type="scientific">Galendromus occidentalis</name>
    <name type="common">western predatory mite</name>
    <dbReference type="NCBI Taxonomy" id="34638"/>
    <lineage>
        <taxon>Eukaryota</taxon>
        <taxon>Metazoa</taxon>
        <taxon>Ecdysozoa</taxon>
        <taxon>Arthropoda</taxon>
        <taxon>Chelicerata</taxon>
        <taxon>Arachnida</taxon>
        <taxon>Acari</taxon>
        <taxon>Parasitiformes</taxon>
        <taxon>Mesostigmata</taxon>
        <taxon>Gamasina</taxon>
        <taxon>Phytoseioidea</taxon>
        <taxon>Phytoseiidae</taxon>
        <taxon>Typhlodrominae</taxon>
        <taxon>Galendromus</taxon>
    </lineage>
</organism>
<sequence length="640" mass="69764">MGCGPSCAKTSVVIVTPSEKDTTSAAGADNEGDPFGSLKDTSPVHKGLRSSLKSGRRISSGLLTPEKRKLVTEFKEMHLHWKNTQLIAAKERLTTSESEFTESHAADVTGCDFGNDCLATCSGDKTVRVFERYSDGQFIEKECSPLVGHTYALTAVRFTASGHLLCSASIDGTCMMWNVETGSQLATLRHPSSNSIRCCAFAPSETLLATGGDDETLVIWDVATRSVSRTLAGHEATVTCCAFTPDSSLIMSGTSEGLLKLYDVRGGKCLSTKLDAHDLGVLACDFSPQYESNASAGGPFSMFMMASGGNDDQLRVWRIEAGLHCQITLIYNLQGHSSNVMGVRFSPDGAMLASSAGDKVAIVWDAIRMYETTAQRCLAPTYTEYFGSGETLTLKRRKHLESQYEPILLDQCNGELLQRLEGHQSYVPCCAFGFDGKALATGSNDRTIIVWALEDDGNGEPFSVGPVSIAIEGSRKTAATNLPVAHRIAVVSQWDVKDVGLWLTKLGLPNLQNEFRKHAIDGQELLHLTHETLTNVLGVETLGHRQKILREVSRLKNPLWKTFAPEDEDNALIKECTCPITHEVMQDPVVAADGYSYERSAIAQWFESGKESSPMTNEPLEHTMLIPNKTLYLLLKKLSN</sequence>
<gene>
    <name evidence="9" type="primary">LOC100908167</name>
</gene>
<dbReference type="SUPFAM" id="SSF47769">
    <property type="entry name" value="SAM/Pointed domain"/>
    <property type="match status" value="1"/>
</dbReference>
<dbReference type="PRINTS" id="PR00320">
    <property type="entry name" value="GPROTEINBRPT"/>
</dbReference>
<dbReference type="RefSeq" id="XP_028967187.1">
    <property type="nucleotide sequence ID" value="XM_029111354.1"/>
</dbReference>
<dbReference type="InterPro" id="IPR019775">
    <property type="entry name" value="WD40_repeat_CS"/>
</dbReference>
<dbReference type="InterPro" id="IPR013083">
    <property type="entry name" value="Znf_RING/FYVE/PHD"/>
</dbReference>
<feature type="repeat" description="WD" evidence="4">
    <location>
        <begin position="333"/>
        <end position="365"/>
    </location>
</feature>
<dbReference type="InterPro" id="IPR015943">
    <property type="entry name" value="WD40/YVTN_repeat-like_dom_sf"/>
</dbReference>
<feature type="domain" description="U-box" evidence="7">
    <location>
        <begin position="571"/>
        <end position="640"/>
    </location>
</feature>
<dbReference type="CDD" id="cd00200">
    <property type="entry name" value="WD40"/>
    <property type="match status" value="1"/>
</dbReference>
<dbReference type="SUPFAM" id="SSF50978">
    <property type="entry name" value="WD40 repeat-like"/>
    <property type="match status" value="1"/>
</dbReference>
<evidence type="ECO:0000313" key="8">
    <source>
        <dbReference type="Proteomes" id="UP000694867"/>
    </source>
</evidence>
<evidence type="ECO:0000256" key="4">
    <source>
        <dbReference type="PROSITE-ProRule" id="PRU00221"/>
    </source>
</evidence>